<accession>A0A258FQL1</accession>
<evidence type="ECO:0000313" key="11">
    <source>
        <dbReference type="Proteomes" id="UP000215595"/>
    </source>
</evidence>
<keyword evidence="4" id="KW-0547">Nucleotide-binding</keyword>
<evidence type="ECO:0000256" key="8">
    <source>
        <dbReference type="ARBA" id="ARBA00023136"/>
    </source>
</evidence>
<evidence type="ECO:0000256" key="7">
    <source>
        <dbReference type="ARBA" id="ARBA00023065"/>
    </source>
</evidence>
<dbReference type="PANTHER" id="PTHR42781">
    <property type="entry name" value="SPERMIDINE/PUTRESCINE IMPORT ATP-BINDING PROTEIN POTA"/>
    <property type="match status" value="1"/>
</dbReference>
<dbReference type="GO" id="GO:0015697">
    <property type="term" value="P:quaternary ammonium group transport"/>
    <property type="evidence" value="ECO:0007669"/>
    <property type="project" value="UniProtKB-ARBA"/>
</dbReference>
<organism evidence="10 11">
    <name type="scientific">Brevundimonas subvibrioides</name>
    <dbReference type="NCBI Taxonomy" id="74313"/>
    <lineage>
        <taxon>Bacteria</taxon>
        <taxon>Pseudomonadati</taxon>
        <taxon>Pseudomonadota</taxon>
        <taxon>Alphaproteobacteria</taxon>
        <taxon>Caulobacterales</taxon>
        <taxon>Caulobacteraceae</taxon>
        <taxon>Brevundimonas</taxon>
    </lineage>
</organism>
<dbReference type="InterPro" id="IPR027417">
    <property type="entry name" value="P-loop_NTPase"/>
</dbReference>
<dbReference type="FunFam" id="3.40.50.300:FF:000425">
    <property type="entry name" value="Probable ABC transporter, ATP-binding subunit"/>
    <property type="match status" value="1"/>
</dbReference>
<keyword evidence="7" id="KW-0406">Ion transport</keyword>
<evidence type="ECO:0000256" key="1">
    <source>
        <dbReference type="ARBA" id="ARBA00022448"/>
    </source>
</evidence>
<dbReference type="InterPro" id="IPR008995">
    <property type="entry name" value="Mo/tungstate-bd_C_term_dom"/>
</dbReference>
<dbReference type="PANTHER" id="PTHR42781:SF4">
    <property type="entry name" value="SPERMIDINE_PUTRESCINE IMPORT ATP-BINDING PROTEIN POTA"/>
    <property type="match status" value="1"/>
</dbReference>
<dbReference type="PROSITE" id="PS50893">
    <property type="entry name" value="ABC_TRANSPORTER_2"/>
    <property type="match status" value="1"/>
</dbReference>
<evidence type="ECO:0000256" key="6">
    <source>
        <dbReference type="ARBA" id="ARBA00023004"/>
    </source>
</evidence>
<dbReference type="GO" id="GO:0043190">
    <property type="term" value="C:ATP-binding cassette (ABC) transporter complex"/>
    <property type="evidence" value="ECO:0007669"/>
    <property type="project" value="InterPro"/>
</dbReference>
<dbReference type="InterPro" id="IPR003593">
    <property type="entry name" value="AAA+_ATPase"/>
</dbReference>
<dbReference type="InterPro" id="IPR017871">
    <property type="entry name" value="ABC_transporter-like_CS"/>
</dbReference>
<dbReference type="GO" id="GO:0015408">
    <property type="term" value="F:ABC-type ferric iron transporter activity"/>
    <property type="evidence" value="ECO:0007669"/>
    <property type="project" value="InterPro"/>
</dbReference>
<dbReference type="SUPFAM" id="SSF50331">
    <property type="entry name" value="MOP-like"/>
    <property type="match status" value="1"/>
</dbReference>
<dbReference type="Proteomes" id="UP000215595">
    <property type="component" value="Unassembled WGS sequence"/>
</dbReference>
<sequence length="347" mass="36939">MTIDPVLSVEGLGFAYGARTVLSDIDLTVDPGELVAILGPSGSGKSTLLRLIAGLERPAGGRIAIGGTTVADARSSLPAERRGLGLVFQEDALFPHLTILDNVAFGLKGLPRSERRARALDALDRLGLADRADDWPHRLSGGEQQRVAVARALAPRPALVLMDEPFSRLDSALRQQIREDVVAVLRDTGVGVVLVTHDAEEAMSSADRLVLMADGRMLQTGTPEACYHRPVSVEAGRLLGPLNVVPVEAEKEGVVTPFGRLTLDGSTTGIGDLAFRPETLMRSSDGVEARVVSRTFAGAVTRYLLSVGSVRLEMKSFGADPELVEGQTVRVALRTETAPTILSRDQP</sequence>
<dbReference type="Pfam" id="PF08402">
    <property type="entry name" value="TOBE_2"/>
    <property type="match status" value="1"/>
</dbReference>
<keyword evidence="5" id="KW-0067">ATP-binding</keyword>
<evidence type="ECO:0000259" key="9">
    <source>
        <dbReference type="PROSITE" id="PS50893"/>
    </source>
</evidence>
<dbReference type="SMART" id="SM00382">
    <property type="entry name" value="AAA"/>
    <property type="match status" value="1"/>
</dbReference>
<dbReference type="GO" id="GO:0016887">
    <property type="term" value="F:ATP hydrolysis activity"/>
    <property type="evidence" value="ECO:0007669"/>
    <property type="project" value="InterPro"/>
</dbReference>
<evidence type="ECO:0000313" key="10">
    <source>
        <dbReference type="EMBL" id="OYX34419.1"/>
    </source>
</evidence>
<dbReference type="CDD" id="cd03259">
    <property type="entry name" value="ABC_Carb_Solutes_like"/>
    <property type="match status" value="1"/>
</dbReference>
<dbReference type="PROSITE" id="PS00211">
    <property type="entry name" value="ABC_TRANSPORTER_1"/>
    <property type="match status" value="1"/>
</dbReference>
<gene>
    <name evidence="10" type="ORF">B7Z01_06140</name>
</gene>
<proteinExistence type="predicted"/>
<evidence type="ECO:0000256" key="5">
    <source>
        <dbReference type="ARBA" id="ARBA00022840"/>
    </source>
</evidence>
<keyword evidence="3" id="KW-0410">Iron transport</keyword>
<dbReference type="GO" id="GO:0005524">
    <property type="term" value="F:ATP binding"/>
    <property type="evidence" value="ECO:0007669"/>
    <property type="project" value="UniProtKB-KW"/>
</dbReference>
<feature type="domain" description="ABC transporter" evidence="9">
    <location>
        <begin position="7"/>
        <end position="239"/>
    </location>
</feature>
<dbReference type="SUPFAM" id="SSF52540">
    <property type="entry name" value="P-loop containing nucleoside triphosphate hydrolases"/>
    <property type="match status" value="1"/>
</dbReference>
<dbReference type="EMBL" id="NCEB01000009">
    <property type="protein sequence ID" value="OYX34419.1"/>
    <property type="molecule type" value="Genomic_DNA"/>
</dbReference>
<keyword evidence="8" id="KW-0472">Membrane</keyword>
<name>A0A258FQL1_9CAUL</name>
<evidence type="ECO:0000256" key="2">
    <source>
        <dbReference type="ARBA" id="ARBA00022475"/>
    </source>
</evidence>
<keyword evidence="6" id="KW-0408">Iron</keyword>
<keyword evidence="2" id="KW-1003">Cell membrane</keyword>
<protein>
    <recommendedName>
        <fullName evidence="9">ABC transporter domain-containing protein</fullName>
    </recommendedName>
</protein>
<evidence type="ECO:0000256" key="3">
    <source>
        <dbReference type="ARBA" id="ARBA00022496"/>
    </source>
</evidence>
<reference evidence="10 11" key="1">
    <citation type="submission" date="2017-03" db="EMBL/GenBank/DDBJ databases">
        <title>Lifting the veil on microbial sulfur biogeochemistry in mining wastewaters.</title>
        <authorList>
            <person name="Kantor R.S."/>
            <person name="Colenbrander Nelson T."/>
            <person name="Marshall S."/>
            <person name="Bennett D."/>
            <person name="Apte S."/>
            <person name="Camacho D."/>
            <person name="Thomas B.C."/>
            <person name="Warren L.A."/>
            <person name="Banfield J.F."/>
        </authorList>
    </citation>
    <scope>NUCLEOTIDE SEQUENCE [LARGE SCALE GENOMIC DNA]</scope>
    <source>
        <strain evidence="10">32-69-9</strain>
    </source>
</reference>
<dbReference type="InterPro" id="IPR013611">
    <property type="entry name" value="Transp-assoc_OB_typ2"/>
</dbReference>
<comment type="caution">
    <text evidence="10">The sequence shown here is derived from an EMBL/GenBank/DDBJ whole genome shotgun (WGS) entry which is preliminary data.</text>
</comment>
<dbReference type="InterPro" id="IPR050093">
    <property type="entry name" value="ABC_SmlMolc_Importer"/>
</dbReference>
<dbReference type="Gene3D" id="3.40.50.300">
    <property type="entry name" value="P-loop containing nucleotide triphosphate hydrolases"/>
    <property type="match status" value="1"/>
</dbReference>
<dbReference type="Pfam" id="PF00005">
    <property type="entry name" value="ABC_tran"/>
    <property type="match status" value="1"/>
</dbReference>
<dbReference type="InterPro" id="IPR015853">
    <property type="entry name" value="ABC_transpr_FbpC"/>
</dbReference>
<dbReference type="InterPro" id="IPR003439">
    <property type="entry name" value="ABC_transporter-like_ATP-bd"/>
</dbReference>
<keyword evidence="1" id="KW-0813">Transport</keyword>
<dbReference type="AlphaFoldDB" id="A0A258FQL1"/>
<evidence type="ECO:0000256" key="4">
    <source>
        <dbReference type="ARBA" id="ARBA00022741"/>
    </source>
</evidence>